<comment type="catalytic activity">
    <reaction evidence="2">
        <text>Endonucleolytic cleavage of DNA to give random double-stranded fragments with terminal 5'-phosphates, ATP is simultaneously hydrolyzed.</text>
        <dbReference type="EC" id="3.1.21.3"/>
    </reaction>
</comment>
<dbReference type="GO" id="GO:0009035">
    <property type="term" value="F:type I site-specific deoxyribonuclease activity"/>
    <property type="evidence" value="ECO:0007669"/>
    <property type="project" value="UniProtKB-EC"/>
</dbReference>
<organism evidence="4 5">
    <name type="scientific">Helicobacter mastomyrinus</name>
    <dbReference type="NCBI Taxonomy" id="287948"/>
    <lineage>
        <taxon>Bacteria</taxon>
        <taxon>Pseudomonadati</taxon>
        <taxon>Campylobacterota</taxon>
        <taxon>Epsilonproteobacteria</taxon>
        <taxon>Campylobacterales</taxon>
        <taxon>Helicobacteraceae</taxon>
        <taxon>Helicobacter</taxon>
    </lineage>
</organism>
<name>A0ABZ3F423_9HELI</name>
<gene>
    <name evidence="4" type="ORF">V3I05_09350</name>
</gene>
<dbReference type="InterPro" id="IPR022625">
    <property type="entry name" value="TypeI_RM_Rsu_C"/>
</dbReference>
<keyword evidence="1 2" id="KW-0680">Restriction system</keyword>
<evidence type="ECO:0000313" key="4">
    <source>
        <dbReference type="EMBL" id="XAM17881.1"/>
    </source>
</evidence>
<reference evidence="4 5" key="1">
    <citation type="submission" date="2024-02" db="EMBL/GenBank/DDBJ databases">
        <title>Genome and pathogenicity analysis of Helicobacter mastomyrinus isolated from mice.</title>
        <authorList>
            <person name="Zhu L."/>
        </authorList>
    </citation>
    <scope>NUCLEOTIDE SEQUENCE [LARGE SCALE GENOMIC DNA]</scope>
    <source>
        <strain evidence="4 5">Hm-17</strain>
    </source>
</reference>
<dbReference type="InterPro" id="IPR027417">
    <property type="entry name" value="P-loop_NTPase"/>
</dbReference>
<dbReference type="Gene3D" id="1.20.58.2040">
    <property type="match status" value="1"/>
</dbReference>
<dbReference type="Pfam" id="PF12008">
    <property type="entry name" value="EcoR124_C"/>
    <property type="match status" value="1"/>
</dbReference>
<dbReference type="InterPro" id="IPR004473">
    <property type="entry name" value="Restrct_endonuc_typeI_HsdR"/>
</dbReference>
<keyword evidence="2" id="KW-0238">DNA-binding</keyword>
<dbReference type="InterPro" id="IPR055180">
    <property type="entry name" value="HsdR_RecA-like_helicase_dom_2"/>
</dbReference>
<evidence type="ECO:0000256" key="1">
    <source>
        <dbReference type="ARBA" id="ARBA00022747"/>
    </source>
</evidence>
<feature type="domain" description="Helicase ATP-binding" evidence="3">
    <location>
        <begin position="42"/>
        <end position="189"/>
    </location>
</feature>
<keyword evidence="4" id="KW-0255">Endonuclease</keyword>
<dbReference type="PROSITE" id="PS51192">
    <property type="entry name" value="HELICASE_ATP_BIND_1"/>
    <property type="match status" value="1"/>
</dbReference>
<evidence type="ECO:0000256" key="2">
    <source>
        <dbReference type="RuleBase" id="RU364115"/>
    </source>
</evidence>
<dbReference type="SMART" id="SM00487">
    <property type="entry name" value="DEXDc"/>
    <property type="match status" value="1"/>
</dbReference>
<dbReference type="NCBIfam" id="TIGR00348">
    <property type="entry name" value="hsdR"/>
    <property type="match status" value="1"/>
</dbReference>
<evidence type="ECO:0000259" key="3">
    <source>
        <dbReference type="PROSITE" id="PS51192"/>
    </source>
</evidence>
<dbReference type="InterPro" id="IPR040980">
    <property type="entry name" value="SWI2_SNF2"/>
</dbReference>
<keyword evidence="2 4" id="KW-0378">Hydrolase</keyword>
<keyword evidence="5" id="KW-1185">Reference proteome</keyword>
<dbReference type="Pfam" id="PF18766">
    <property type="entry name" value="SWI2_SNF2"/>
    <property type="match status" value="1"/>
</dbReference>
<dbReference type="InterPro" id="IPR014001">
    <property type="entry name" value="Helicase_ATP-bd"/>
</dbReference>
<keyword evidence="2" id="KW-0067">ATP-binding</keyword>
<dbReference type="PANTHER" id="PTHR30195">
    <property type="entry name" value="TYPE I SITE-SPECIFIC DEOXYRIBONUCLEASE PROTEIN SUBUNIT M AND R"/>
    <property type="match status" value="1"/>
</dbReference>
<dbReference type="CDD" id="cd18800">
    <property type="entry name" value="SF2_C_EcoR124I-like"/>
    <property type="match status" value="1"/>
</dbReference>
<dbReference type="Gene3D" id="3.40.50.300">
    <property type="entry name" value="P-loop containing nucleotide triphosphate hydrolases"/>
    <property type="match status" value="2"/>
</dbReference>
<comment type="similarity">
    <text evidence="2">Belongs to the HsdR family.</text>
</comment>
<dbReference type="EC" id="3.1.21.3" evidence="2"/>
<comment type="subunit">
    <text evidence="2">The type I restriction/modification system is composed of three polypeptides R, M and S.</text>
</comment>
<dbReference type="PANTHER" id="PTHR30195:SF16">
    <property type="entry name" value="TYPE I RESTRICTION ENZYME ENDONUCLEASE SUBUNIT"/>
    <property type="match status" value="1"/>
</dbReference>
<keyword evidence="4" id="KW-0540">Nuclease</keyword>
<dbReference type="SUPFAM" id="SSF52540">
    <property type="entry name" value="P-loop containing nucleoside triphosphate hydrolases"/>
    <property type="match status" value="1"/>
</dbReference>
<evidence type="ECO:0000313" key="5">
    <source>
        <dbReference type="Proteomes" id="UP001434737"/>
    </source>
</evidence>
<keyword evidence="2" id="KW-0547">Nucleotide-binding</keyword>
<comment type="function">
    <text evidence="2">Subunit R is required for both nuclease and ATPase activities, but not for modification.</text>
</comment>
<proteinExistence type="inferred from homology"/>
<protein>
    <recommendedName>
        <fullName evidence="2">Type I restriction enzyme endonuclease subunit</fullName>
        <shortName evidence="2">R protein</shortName>
        <ecNumber evidence="2">3.1.21.3</ecNumber>
    </recommendedName>
</protein>
<accession>A0ABZ3F423</accession>
<dbReference type="EMBL" id="CP145316">
    <property type="protein sequence ID" value="XAM17881.1"/>
    <property type="molecule type" value="Genomic_DNA"/>
</dbReference>
<dbReference type="CDD" id="cd18030">
    <property type="entry name" value="DEXHc_RE_I_HsdR"/>
    <property type="match status" value="1"/>
</dbReference>
<dbReference type="InterPro" id="IPR051268">
    <property type="entry name" value="Type-I_R_enzyme_R_subunit"/>
</dbReference>
<dbReference type="Proteomes" id="UP001434737">
    <property type="component" value="Chromosome"/>
</dbReference>
<dbReference type="RefSeq" id="WP_343353417.1">
    <property type="nucleotide sequence ID" value="NZ_CP145316.1"/>
</dbReference>
<sequence>MRILCRYCVFDVDRKLLVLRPYQIAATEKILQKIAMSYHHKLYGCRAQSGGYIWHTTGSGKTLTSFKVAQLASGFKEIYKVLFVVDRKDLDYQSIKEYDRFQKGAVDSTKNTKVLSQKLHNDESRIIVTTIQKLARFVQQHKDDKSAVFDKHIVIIFDECHRSQFGEMHGLIKKHFKKYYLFGFTGTPIFAQNANGIETTQSVFGEQLHTYSIIHAIRDKNVLPFRVAYISTIKQKEDIEDKKVYAINKDELLLSNERIQKIVSYILEHFDVQTKRDKIYTSKDNSMKGFNSLFATFSIEAAIAYYKEFKRQNECLEKHKQLKIGLIYSFGANEEARADIDGVGIDEENSDETIGLEKSQRDFLESAISDYNAMFKQSFDASAEKFANYYKDISKRLKEREIDLVIVVNMFLTGFDATTLNTLWVDKNLKYHGLLQAYSRTNRILNAVKTFGNIVCFRDLKEATDKSLMLFGDENAQKMVFLRSFEEYYYGYDENGTYHKCYAELVESLRADFALEHILEKLPLQTQQKAFIELFSHILKSKNILSCFDEFMGKEILTQREWQDYQSHYIDIYTAYKKELEERESVLEVELIKQIEANLEYIIELIRISHKDNRLDRAFSLSIEKSIDSSIELRNKKDLILSFLASLSPQSDVDKALEAFIAQKKQEELEAIITAENLKPTETRAFVRKAFELDSMSEYGTSFSEILPPRDYFSPHTQENHTHIFTRLYTFFESFRGFKISA</sequence>
<dbReference type="Pfam" id="PF22679">
    <property type="entry name" value="T1R_D3-like"/>
    <property type="match status" value="1"/>
</dbReference>